<dbReference type="InterPro" id="IPR036388">
    <property type="entry name" value="WH-like_DNA-bd_sf"/>
</dbReference>
<accession>A0A2N9LKQ2</accession>
<evidence type="ECO:0000256" key="4">
    <source>
        <dbReference type="PROSITE-ProRule" id="PRU00339"/>
    </source>
</evidence>
<dbReference type="InterPro" id="IPR051012">
    <property type="entry name" value="CellSynth/LPSAsmb/PSIAsmb"/>
</dbReference>
<evidence type="ECO:0000256" key="1">
    <source>
        <dbReference type="ARBA" id="ARBA00022737"/>
    </source>
</evidence>
<dbReference type="CDD" id="cd00383">
    <property type="entry name" value="trans_reg_C"/>
    <property type="match status" value="1"/>
</dbReference>
<dbReference type="GO" id="GO:0006355">
    <property type="term" value="P:regulation of DNA-templated transcription"/>
    <property type="evidence" value="ECO:0007669"/>
    <property type="project" value="InterPro"/>
</dbReference>
<name>A0A2N9LKQ2_9BACT</name>
<evidence type="ECO:0000259" key="6">
    <source>
        <dbReference type="PROSITE" id="PS51755"/>
    </source>
</evidence>
<evidence type="ECO:0000256" key="5">
    <source>
        <dbReference type="PROSITE-ProRule" id="PRU01091"/>
    </source>
</evidence>
<evidence type="ECO:0000256" key="2">
    <source>
        <dbReference type="ARBA" id="ARBA00022803"/>
    </source>
</evidence>
<feature type="domain" description="OmpR/PhoB-type" evidence="6">
    <location>
        <begin position="1"/>
        <end position="98"/>
    </location>
</feature>
<evidence type="ECO:0000256" key="3">
    <source>
        <dbReference type="ARBA" id="ARBA00023125"/>
    </source>
</evidence>
<dbReference type="InterPro" id="IPR011990">
    <property type="entry name" value="TPR-like_helical_dom_sf"/>
</dbReference>
<evidence type="ECO:0000313" key="7">
    <source>
        <dbReference type="EMBL" id="SPE23625.1"/>
    </source>
</evidence>
<dbReference type="InterPro" id="IPR001867">
    <property type="entry name" value="OmpR/PhoB-type_DNA-bd"/>
</dbReference>
<dbReference type="InterPro" id="IPR019734">
    <property type="entry name" value="TPR_rpt"/>
</dbReference>
<keyword evidence="3 5" id="KW-0238">DNA-binding</keyword>
<feature type="repeat" description="TPR" evidence="4">
    <location>
        <begin position="310"/>
        <end position="343"/>
    </location>
</feature>
<dbReference type="SUPFAM" id="SSF46894">
    <property type="entry name" value="C-terminal effector domain of the bipartite response regulators"/>
    <property type="match status" value="1"/>
</dbReference>
<sequence>MVYRFDQFEIDDREFRFSDDHAPVSVEPKALRLLIYLIQNRSRLVRKQELLDKVWPDAMVTESALTREIVLLRKALSEDSRVPRYIETVPTVGYRFVAKVTALEQPPEEAPALGESASASRNPSLIWTAASVLLLAAVGASAFVYLHHGKRVLTEQDTVVLADVENSTGDPVFDETLRQGMAVQLGQSPYLSLIEDDRIQQVLREMGQPADARLTPAIAREICERTASAAVLDGSIAPLGSQYILGLRARDCQSGKVLAEEQVQAARKEDVLHALDQVAGRFRTRVGESLSTVEKYDTPLSEVTTPSLEALKAFSLADKKSSEGAWAEALPLYSRAVELDPNFALAYSAMAGIYANFRQRERAAGMLRKAYALRDKVSERERLSIEESYYQYVTGELDKAVSSCMLRLQIYPRDAGAHGYLAGAYRRLGYDEKALEEAREAHRLSPSAGTYLNLAVNYVDVGRLSEAEAVYNEAVERNLVADSLTKSRYYLAFLKGDTAQMSQLAEQARRRPDEDEMLIAEAETEAWYGRWGSAREFVRQAMDSAQAADKPETIADYQAWEALYEADVGDPEQSRKDAMAALKMAPYRNVQEVVALALAKIGDTAAAEKLAAELDQAGPVDTLLQRKWLPSIRAAIALHRNDPGHAIELLQVTSNYERAFGVEVGCPKFPPIYIRGQAWLMLHDGAQAAAEFQKFVDYRTVVRSSPWAMLARLGLARAYATEGDTAKAKVAYQNFLTAWKDADPEIPVLKQAKTEFAKLQ</sequence>
<dbReference type="Pfam" id="PF00486">
    <property type="entry name" value="Trans_reg_C"/>
    <property type="match status" value="1"/>
</dbReference>
<dbReference type="OrthoDB" id="102505at2"/>
<dbReference type="PANTHER" id="PTHR45586">
    <property type="entry name" value="TPR REPEAT-CONTAINING PROTEIN PA4667"/>
    <property type="match status" value="1"/>
</dbReference>
<dbReference type="InterPro" id="IPR016032">
    <property type="entry name" value="Sig_transdc_resp-reg_C-effctor"/>
</dbReference>
<dbReference type="PROSITE" id="PS50005">
    <property type="entry name" value="TPR"/>
    <property type="match status" value="1"/>
</dbReference>
<dbReference type="AlphaFoldDB" id="A0A2N9LKQ2"/>
<dbReference type="Proteomes" id="UP000239735">
    <property type="component" value="Unassembled WGS sequence"/>
</dbReference>
<feature type="DNA-binding region" description="OmpR/PhoB-type" evidence="5">
    <location>
        <begin position="1"/>
        <end position="98"/>
    </location>
</feature>
<evidence type="ECO:0000313" key="8">
    <source>
        <dbReference type="Proteomes" id="UP000239735"/>
    </source>
</evidence>
<dbReference type="SUPFAM" id="SSF48452">
    <property type="entry name" value="TPR-like"/>
    <property type="match status" value="2"/>
</dbReference>
<dbReference type="Gene3D" id="3.40.50.10610">
    <property type="entry name" value="ABC-type transport auxiliary lipoprotein component"/>
    <property type="match status" value="1"/>
</dbReference>
<dbReference type="Gene3D" id="1.10.10.10">
    <property type="entry name" value="Winged helix-like DNA-binding domain superfamily/Winged helix DNA-binding domain"/>
    <property type="match status" value="1"/>
</dbReference>
<protein>
    <submittedName>
        <fullName evidence="7">Transcriptional regulator, CadC</fullName>
    </submittedName>
</protein>
<dbReference type="PROSITE" id="PS51755">
    <property type="entry name" value="OMPR_PHOB"/>
    <property type="match status" value="1"/>
</dbReference>
<keyword evidence="1" id="KW-0677">Repeat</keyword>
<dbReference type="Gene3D" id="1.25.40.10">
    <property type="entry name" value="Tetratricopeptide repeat domain"/>
    <property type="match status" value="2"/>
</dbReference>
<dbReference type="EMBL" id="OKRB01000098">
    <property type="protein sequence ID" value="SPE23625.1"/>
    <property type="molecule type" value="Genomic_DNA"/>
</dbReference>
<dbReference type="SMART" id="SM00862">
    <property type="entry name" value="Trans_reg_C"/>
    <property type="match status" value="1"/>
</dbReference>
<organism evidence="7 8">
    <name type="scientific">Candidatus Sulfuritelmatomonas gaucii</name>
    <dbReference type="NCBI Taxonomy" id="2043161"/>
    <lineage>
        <taxon>Bacteria</taxon>
        <taxon>Pseudomonadati</taxon>
        <taxon>Acidobacteriota</taxon>
        <taxon>Terriglobia</taxon>
        <taxon>Terriglobales</taxon>
        <taxon>Acidobacteriaceae</taxon>
        <taxon>Candidatus Sulfuritelmatomonas</taxon>
    </lineage>
</organism>
<reference evidence="8" key="1">
    <citation type="submission" date="2018-02" db="EMBL/GenBank/DDBJ databases">
        <authorList>
            <person name="Hausmann B."/>
        </authorList>
    </citation>
    <scope>NUCLEOTIDE SEQUENCE [LARGE SCALE GENOMIC DNA]</scope>
    <source>
        <strain evidence="8">Peat soil MAG SbA5</strain>
    </source>
</reference>
<keyword evidence="2 4" id="KW-0802">TPR repeat</keyword>
<gene>
    <name evidence="7" type="ORF">SBA5_400036</name>
</gene>
<dbReference type="GO" id="GO:0003677">
    <property type="term" value="F:DNA binding"/>
    <property type="evidence" value="ECO:0007669"/>
    <property type="project" value="UniProtKB-UniRule"/>
</dbReference>
<dbReference type="GO" id="GO:0000160">
    <property type="term" value="P:phosphorelay signal transduction system"/>
    <property type="evidence" value="ECO:0007669"/>
    <property type="project" value="InterPro"/>
</dbReference>
<dbReference type="PANTHER" id="PTHR45586:SF1">
    <property type="entry name" value="LIPOPOLYSACCHARIDE ASSEMBLY PROTEIN B"/>
    <property type="match status" value="1"/>
</dbReference>
<dbReference type="SMART" id="SM00028">
    <property type="entry name" value="TPR"/>
    <property type="match status" value="4"/>
</dbReference>
<proteinExistence type="predicted"/>